<keyword evidence="2" id="KW-1185">Reference proteome</keyword>
<name>A0A1N7STI4_9BURK</name>
<evidence type="ECO:0000313" key="1">
    <source>
        <dbReference type="EMBL" id="SIT50791.1"/>
    </source>
</evidence>
<dbReference type="Proteomes" id="UP000195569">
    <property type="component" value="Unassembled WGS sequence"/>
</dbReference>
<protein>
    <submittedName>
        <fullName evidence="1">Uncharacterized protein</fullName>
    </submittedName>
</protein>
<proteinExistence type="predicted"/>
<gene>
    <name evidence="1" type="ORF">BN2476_940036</name>
</gene>
<evidence type="ECO:0000313" key="2">
    <source>
        <dbReference type="Proteomes" id="UP000195569"/>
    </source>
</evidence>
<sequence length="38" mass="4089">MLRHELQDLTAARLLAQQDTAATIAADDVKPAISEVDP</sequence>
<comment type="caution">
    <text evidence="1">The sequence shown here is derived from an EMBL/GenBank/DDBJ whole genome shotgun (WGS) entry which is preliminary data.</text>
</comment>
<organism evidence="1 2">
    <name type="scientific">Paraburkholderia piptadeniae</name>
    <dbReference type="NCBI Taxonomy" id="1701573"/>
    <lineage>
        <taxon>Bacteria</taxon>
        <taxon>Pseudomonadati</taxon>
        <taxon>Pseudomonadota</taxon>
        <taxon>Betaproteobacteria</taxon>
        <taxon>Burkholderiales</taxon>
        <taxon>Burkholderiaceae</taxon>
        <taxon>Paraburkholderia</taxon>
    </lineage>
</organism>
<reference evidence="1" key="1">
    <citation type="submission" date="2016-12" db="EMBL/GenBank/DDBJ databases">
        <authorList>
            <person name="Moulin L."/>
        </authorList>
    </citation>
    <scope>NUCLEOTIDE SEQUENCE [LARGE SCALE GENOMIC DNA]</scope>
    <source>
        <strain evidence="1">STM 7183</strain>
    </source>
</reference>
<dbReference type="EMBL" id="CYGY02000094">
    <property type="protein sequence ID" value="SIT50791.1"/>
    <property type="molecule type" value="Genomic_DNA"/>
</dbReference>
<accession>A0A1N7STI4</accession>
<dbReference type="AlphaFoldDB" id="A0A1N7STI4"/>